<dbReference type="Proteomes" id="UP000607645">
    <property type="component" value="Unassembled WGS sequence"/>
</dbReference>
<keyword evidence="5 8" id="KW-0812">Transmembrane</keyword>
<evidence type="ECO:0000256" key="1">
    <source>
        <dbReference type="ARBA" id="ARBA00004651"/>
    </source>
</evidence>
<keyword evidence="10" id="KW-1185">Reference proteome</keyword>
<feature type="transmembrane region" description="Helical" evidence="8">
    <location>
        <begin position="161"/>
        <end position="179"/>
    </location>
</feature>
<dbReference type="GO" id="GO:0055085">
    <property type="term" value="P:transmembrane transport"/>
    <property type="evidence" value="ECO:0007669"/>
    <property type="project" value="InterPro"/>
</dbReference>
<feature type="transmembrane region" description="Helical" evidence="8">
    <location>
        <begin position="37"/>
        <end position="56"/>
    </location>
</feature>
<accession>A0A8J6JKE7</accession>
<comment type="similarity">
    <text evidence="2">Belongs to the auxin efflux carrier (TC 2.A.69) family.</text>
</comment>
<comment type="caution">
    <text evidence="9">The sequence shown here is derived from an EMBL/GenBank/DDBJ whole genome shotgun (WGS) entry which is preliminary data.</text>
</comment>
<dbReference type="AlphaFoldDB" id="A0A8J6JKE7"/>
<evidence type="ECO:0000256" key="3">
    <source>
        <dbReference type="ARBA" id="ARBA00022448"/>
    </source>
</evidence>
<evidence type="ECO:0000256" key="4">
    <source>
        <dbReference type="ARBA" id="ARBA00022475"/>
    </source>
</evidence>
<evidence type="ECO:0000313" key="10">
    <source>
        <dbReference type="Proteomes" id="UP000607645"/>
    </source>
</evidence>
<keyword evidence="6 8" id="KW-1133">Transmembrane helix</keyword>
<name>A0A8J6JKE7_9FIRM</name>
<feature type="transmembrane region" description="Helical" evidence="8">
    <location>
        <begin position="284"/>
        <end position="302"/>
    </location>
</feature>
<dbReference type="PANTHER" id="PTHR36838">
    <property type="entry name" value="AUXIN EFFLUX CARRIER FAMILY PROTEIN"/>
    <property type="match status" value="1"/>
</dbReference>
<keyword evidence="3" id="KW-0813">Transport</keyword>
<feature type="transmembrane region" description="Helical" evidence="8">
    <location>
        <begin position="124"/>
        <end position="149"/>
    </location>
</feature>
<reference evidence="9" key="1">
    <citation type="submission" date="2020-08" db="EMBL/GenBank/DDBJ databases">
        <title>Genome public.</title>
        <authorList>
            <person name="Liu C."/>
            <person name="Sun Q."/>
        </authorList>
    </citation>
    <scope>NUCLEOTIDE SEQUENCE</scope>
    <source>
        <strain evidence="9">NSJ-52</strain>
    </source>
</reference>
<sequence>MTEHFWMMAGIQAAQLFCLAAGFVLRKMGIVTDPLRDGLSVLMLDLFLPCMTLSSFPQELRSGQAASVLLTVGVSAALCVLCLGLGRLLYGRKPPARGKILRYGTMIPNAGFAGLSVMQDAYGAMGVFYASMFVIPIRVFLWSFGVALFTGVRGAGRLRNMLLNPCIAAVYIGAVRMVFRLPVPGFVDSAVSSIGNCCTSVSMLFIGAVLADADLSGLFSRDILGFALVRLAVVPGITFLALHWLPLDGAVKAASVILMGMPIATTATVLASQYGADAGFASQCMFVTTLLSMVTIPLWAALL</sequence>
<gene>
    <name evidence="9" type="ORF">H8S62_05070</name>
</gene>
<proteinExistence type="inferred from homology"/>
<evidence type="ECO:0000256" key="7">
    <source>
        <dbReference type="ARBA" id="ARBA00023136"/>
    </source>
</evidence>
<keyword evidence="4" id="KW-1003">Cell membrane</keyword>
<dbReference type="Pfam" id="PF03547">
    <property type="entry name" value="Mem_trans"/>
    <property type="match status" value="2"/>
</dbReference>
<comment type="subcellular location">
    <subcellularLocation>
        <location evidence="1">Cell membrane</location>
        <topology evidence="1">Multi-pass membrane protein</topology>
    </subcellularLocation>
</comment>
<feature type="transmembrane region" description="Helical" evidence="8">
    <location>
        <begin position="6"/>
        <end position="25"/>
    </location>
</feature>
<keyword evidence="7 8" id="KW-0472">Membrane</keyword>
<dbReference type="Gene3D" id="1.20.1530.20">
    <property type="match status" value="1"/>
</dbReference>
<feature type="transmembrane region" description="Helical" evidence="8">
    <location>
        <begin position="223"/>
        <end position="245"/>
    </location>
</feature>
<evidence type="ECO:0000256" key="2">
    <source>
        <dbReference type="ARBA" id="ARBA00010145"/>
    </source>
</evidence>
<evidence type="ECO:0000256" key="6">
    <source>
        <dbReference type="ARBA" id="ARBA00022989"/>
    </source>
</evidence>
<evidence type="ECO:0000256" key="5">
    <source>
        <dbReference type="ARBA" id="ARBA00022692"/>
    </source>
</evidence>
<feature type="transmembrane region" description="Helical" evidence="8">
    <location>
        <begin position="191"/>
        <end position="211"/>
    </location>
</feature>
<dbReference type="InterPro" id="IPR004776">
    <property type="entry name" value="Mem_transp_PIN-like"/>
</dbReference>
<evidence type="ECO:0000313" key="9">
    <source>
        <dbReference type="EMBL" id="MBC5736379.1"/>
    </source>
</evidence>
<organism evidence="9 10">
    <name type="scientific">Lawsonibacter faecis</name>
    <dbReference type="NCBI Taxonomy" id="2763052"/>
    <lineage>
        <taxon>Bacteria</taxon>
        <taxon>Bacillati</taxon>
        <taxon>Bacillota</taxon>
        <taxon>Clostridia</taxon>
        <taxon>Eubacteriales</taxon>
        <taxon>Oscillospiraceae</taxon>
        <taxon>Lawsonibacter</taxon>
    </lineage>
</organism>
<dbReference type="InterPro" id="IPR038770">
    <property type="entry name" value="Na+/solute_symporter_sf"/>
</dbReference>
<feature type="transmembrane region" description="Helical" evidence="8">
    <location>
        <begin position="100"/>
        <end position="118"/>
    </location>
</feature>
<dbReference type="RefSeq" id="WP_186918694.1">
    <property type="nucleotide sequence ID" value="NZ_JACOPQ010000003.1"/>
</dbReference>
<feature type="transmembrane region" description="Helical" evidence="8">
    <location>
        <begin position="68"/>
        <end position="88"/>
    </location>
</feature>
<dbReference type="EMBL" id="JACOPQ010000003">
    <property type="protein sequence ID" value="MBC5736379.1"/>
    <property type="molecule type" value="Genomic_DNA"/>
</dbReference>
<dbReference type="PANTHER" id="PTHR36838:SF1">
    <property type="entry name" value="SLR1864 PROTEIN"/>
    <property type="match status" value="1"/>
</dbReference>
<dbReference type="GO" id="GO:0005886">
    <property type="term" value="C:plasma membrane"/>
    <property type="evidence" value="ECO:0007669"/>
    <property type="project" value="UniProtKB-SubCell"/>
</dbReference>
<protein>
    <submittedName>
        <fullName evidence="9">AEC family transporter</fullName>
    </submittedName>
</protein>
<evidence type="ECO:0000256" key="8">
    <source>
        <dbReference type="SAM" id="Phobius"/>
    </source>
</evidence>
<feature type="transmembrane region" description="Helical" evidence="8">
    <location>
        <begin position="251"/>
        <end position="272"/>
    </location>
</feature>